<dbReference type="Proteomes" id="UP000824083">
    <property type="component" value="Unassembled WGS sequence"/>
</dbReference>
<dbReference type="PANTHER" id="PTHR43745">
    <property type="entry name" value="NITROREDUCTASE MJ1384-RELATED"/>
    <property type="match status" value="1"/>
</dbReference>
<feature type="domain" description="Nitroreductase" evidence="2">
    <location>
        <begin position="21"/>
        <end position="184"/>
    </location>
</feature>
<dbReference type="SUPFAM" id="SSF55469">
    <property type="entry name" value="FMN-dependent nitroreductase-like"/>
    <property type="match status" value="1"/>
</dbReference>
<name>A0A9D1LES4_9BURK</name>
<dbReference type="GO" id="GO:0016491">
    <property type="term" value="F:oxidoreductase activity"/>
    <property type="evidence" value="ECO:0007669"/>
    <property type="project" value="InterPro"/>
</dbReference>
<accession>A0A9D1LES4</accession>
<reference evidence="3" key="1">
    <citation type="submission" date="2020-10" db="EMBL/GenBank/DDBJ databases">
        <authorList>
            <person name="Gilroy R."/>
        </authorList>
    </citation>
    <scope>NUCLEOTIDE SEQUENCE</scope>
    <source>
        <strain evidence="3">7463</strain>
    </source>
</reference>
<evidence type="ECO:0000259" key="2">
    <source>
        <dbReference type="Pfam" id="PF00881"/>
    </source>
</evidence>
<evidence type="ECO:0000256" key="1">
    <source>
        <dbReference type="SAM" id="MobiDB-lite"/>
    </source>
</evidence>
<reference evidence="3" key="2">
    <citation type="journal article" date="2021" name="PeerJ">
        <title>Extensive microbial diversity within the chicken gut microbiome revealed by metagenomics and culture.</title>
        <authorList>
            <person name="Gilroy R."/>
            <person name="Ravi A."/>
            <person name="Getino M."/>
            <person name="Pursley I."/>
            <person name="Horton D.L."/>
            <person name="Alikhan N.F."/>
            <person name="Baker D."/>
            <person name="Gharbi K."/>
            <person name="Hall N."/>
            <person name="Watson M."/>
            <person name="Adriaenssens E.M."/>
            <person name="Foster-Nyarko E."/>
            <person name="Jarju S."/>
            <person name="Secka A."/>
            <person name="Antonio M."/>
            <person name="Oren A."/>
            <person name="Chaudhuri R.R."/>
            <person name="La Ragione R."/>
            <person name="Hildebrand F."/>
            <person name="Pallen M.J."/>
        </authorList>
    </citation>
    <scope>NUCLEOTIDE SEQUENCE</scope>
    <source>
        <strain evidence="3">7463</strain>
    </source>
</reference>
<evidence type="ECO:0000313" key="4">
    <source>
        <dbReference type="Proteomes" id="UP000824083"/>
    </source>
</evidence>
<protein>
    <submittedName>
        <fullName evidence="3">Nitroreductase family protein</fullName>
    </submittedName>
</protein>
<comment type="caution">
    <text evidence="3">The sequence shown here is derived from an EMBL/GenBank/DDBJ whole genome shotgun (WGS) entry which is preliminary data.</text>
</comment>
<gene>
    <name evidence="3" type="ORF">IAC56_06800</name>
</gene>
<dbReference type="InterPro" id="IPR029479">
    <property type="entry name" value="Nitroreductase"/>
</dbReference>
<dbReference type="AlphaFoldDB" id="A0A9D1LES4"/>
<dbReference type="InterPro" id="IPR052544">
    <property type="entry name" value="Bacteriocin_Proc_Enz"/>
</dbReference>
<dbReference type="PANTHER" id="PTHR43745:SF2">
    <property type="entry name" value="NITROREDUCTASE MJ1384-RELATED"/>
    <property type="match status" value="1"/>
</dbReference>
<dbReference type="InterPro" id="IPR000415">
    <property type="entry name" value="Nitroreductase-like"/>
</dbReference>
<feature type="compositionally biased region" description="Basic and acidic residues" evidence="1">
    <location>
        <begin position="90"/>
        <end position="99"/>
    </location>
</feature>
<feature type="region of interest" description="Disordered" evidence="1">
    <location>
        <begin position="84"/>
        <end position="103"/>
    </location>
</feature>
<organism evidence="3 4">
    <name type="scientific">Candidatus Aphodousia faecigallinarum</name>
    <dbReference type="NCBI Taxonomy" id="2840677"/>
    <lineage>
        <taxon>Bacteria</taxon>
        <taxon>Pseudomonadati</taxon>
        <taxon>Pseudomonadota</taxon>
        <taxon>Betaproteobacteria</taxon>
        <taxon>Burkholderiales</taxon>
        <taxon>Sutterellaceae</taxon>
        <taxon>Sutterellaceae incertae sedis</taxon>
        <taxon>Candidatus Aphodousia</taxon>
    </lineage>
</organism>
<dbReference type="Gene3D" id="3.40.109.10">
    <property type="entry name" value="NADH Oxidase"/>
    <property type="match status" value="1"/>
</dbReference>
<evidence type="ECO:0000313" key="3">
    <source>
        <dbReference type="EMBL" id="HIU37963.1"/>
    </source>
</evidence>
<dbReference type="EMBL" id="DVMY01000104">
    <property type="protein sequence ID" value="HIU37963.1"/>
    <property type="molecule type" value="Genomic_DNA"/>
</dbReference>
<proteinExistence type="predicted"/>
<sequence>MKVIQLPQRLKLTLSLDEALSQRRTKRDCKNEPLADDVLATLLWSCAGITDKEGRRTVPSARDFRALSAYVLRSDGAWRFNAESNTLEQTTEKDVRESSTTHQPEYVTRAPVSIIFVADHKKGEALPATTLAVDAGTMGQSCYLAATSLGLAGCIRASIDHDKLRAAMNLPSHLEPLLAFTAGYPQ</sequence>
<dbReference type="Pfam" id="PF00881">
    <property type="entry name" value="Nitroreductase"/>
    <property type="match status" value="1"/>
</dbReference>